<protein>
    <submittedName>
        <fullName evidence="2">Metal-dependent hydrolase</fullName>
    </submittedName>
</protein>
<dbReference type="GO" id="GO:0016787">
    <property type="term" value="F:hydrolase activity"/>
    <property type="evidence" value="ECO:0007669"/>
    <property type="project" value="UniProtKB-KW"/>
</dbReference>
<gene>
    <name evidence="2" type="ORF">ACFPJA_14785</name>
</gene>
<evidence type="ECO:0000313" key="3">
    <source>
        <dbReference type="Proteomes" id="UP001596145"/>
    </source>
</evidence>
<dbReference type="RefSeq" id="WP_122106986.1">
    <property type="nucleotide sequence ID" value="NZ_JBHSKV010000019.1"/>
</dbReference>
<reference evidence="2 3" key="1">
    <citation type="journal article" date="2019" name="Int. J. Syst. Evol. Microbiol.">
        <title>The Global Catalogue of Microorganisms (GCM) 10K type strain sequencing project: providing services to taxonomists for standard genome sequencing and annotation.</title>
        <authorList>
            <consortium name="The Broad Institute Genomics Platform"/>
            <consortium name="The Broad Institute Genome Sequencing Center for Infectious Disease"/>
            <person name="Wu L."/>
            <person name="Ma J."/>
        </authorList>
    </citation>
    <scope>NUCLEOTIDE SEQUENCE [LARGE SCALE GENOMIC DNA]</scope>
    <source>
        <strain evidence="2 3">CGMCC 1.16026</strain>
    </source>
</reference>
<proteinExistence type="predicted"/>
<feature type="transmembrane region" description="Helical" evidence="1">
    <location>
        <begin position="127"/>
        <end position="148"/>
    </location>
</feature>
<accession>A0ABD5QV65</accession>
<keyword evidence="1" id="KW-1133">Transmembrane helix</keyword>
<evidence type="ECO:0000256" key="1">
    <source>
        <dbReference type="SAM" id="Phobius"/>
    </source>
</evidence>
<sequence length="200" mass="21559">MMLPTHAMMGLAIAAPLSALAPDIAPAALAGALAGSVFPDLDLYSGHRRTLHYPTVYALLAVPAVVLAAVSTLPVTVGLAAFLVGATVHCRMDRYGGGLELRPWEATSDRAVYDHVRGRWRRPKRWVRYDGSPGDLALLTMLSLPLLVGLEGPFRVVTAAALVVGVTYVALRRRLASIAPVVFGYAPETLSRYVPERYRQ</sequence>
<keyword evidence="2" id="KW-0378">Hydrolase</keyword>
<name>A0ABD5QV65_9EURY</name>
<dbReference type="EMBL" id="JBHSKV010000019">
    <property type="protein sequence ID" value="MFC5135978.1"/>
    <property type="molecule type" value="Genomic_DNA"/>
</dbReference>
<keyword evidence="1" id="KW-0812">Transmembrane</keyword>
<keyword evidence="3" id="KW-1185">Reference proteome</keyword>
<comment type="caution">
    <text evidence="2">The sequence shown here is derived from an EMBL/GenBank/DDBJ whole genome shotgun (WGS) entry which is preliminary data.</text>
</comment>
<feature type="transmembrane region" description="Helical" evidence="1">
    <location>
        <begin position="54"/>
        <end position="84"/>
    </location>
</feature>
<keyword evidence="1" id="KW-0472">Membrane</keyword>
<dbReference type="AlphaFoldDB" id="A0ABD5QV65"/>
<dbReference type="Proteomes" id="UP001596145">
    <property type="component" value="Unassembled WGS sequence"/>
</dbReference>
<organism evidence="2 3">
    <name type="scientific">Halorubrum glutamatedens</name>
    <dbReference type="NCBI Taxonomy" id="2707018"/>
    <lineage>
        <taxon>Archaea</taxon>
        <taxon>Methanobacteriati</taxon>
        <taxon>Methanobacteriota</taxon>
        <taxon>Stenosarchaea group</taxon>
        <taxon>Halobacteria</taxon>
        <taxon>Halobacteriales</taxon>
        <taxon>Haloferacaceae</taxon>
        <taxon>Halorubrum</taxon>
    </lineage>
</organism>
<evidence type="ECO:0000313" key="2">
    <source>
        <dbReference type="EMBL" id="MFC5135978.1"/>
    </source>
</evidence>
<feature type="transmembrane region" description="Helical" evidence="1">
    <location>
        <begin position="154"/>
        <end position="171"/>
    </location>
</feature>